<evidence type="ECO:0000256" key="3">
    <source>
        <dbReference type="ARBA" id="ARBA00010088"/>
    </source>
</evidence>
<reference evidence="12 13" key="1">
    <citation type="submission" date="2021-06" db="EMBL/GenBank/DDBJ databases">
        <title>Whole genome sequences of Flavobacterium sp. KK2020170 and assembly.</title>
        <authorList>
            <person name="Kitahara K."/>
            <person name="Miyoshi S."/>
            <person name="Uesaka K."/>
        </authorList>
    </citation>
    <scope>NUCLEOTIDE SEQUENCE [LARGE SCALE GENOMIC DNA]</scope>
    <source>
        <strain evidence="12 13">KK2020170</strain>
    </source>
</reference>
<keyword evidence="13" id="KW-1185">Reference proteome</keyword>
<evidence type="ECO:0000259" key="11">
    <source>
        <dbReference type="Pfam" id="PF00561"/>
    </source>
</evidence>
<dbReference type="InterPro" id="IPR029058">
    <property type="entry name" value="AB_hydrolase_fold"/>
</dbReference>
<dbReference type="PRINTS" id="PR00793">
    <property type="entry name" value="PROAMNOPTASE"/>
</dbReference>
<dbReference type="Pfam" id="PF00561">
    <property type="entry name" value="Abhydrolase_1"/>
    <property type="match status" value="1"/>
</dbReference>
<evidence type="ECO:0000256" key="5">
    <source>
        <dbReference type="ARBA" id="ARBA00021843"/>
    </source>
</evidence>
<name>A0ABM7S724_9FLAO</name>
<dbReference type="GO" id="GO:0016787">
    <property type="term" value="F:hydrolase activity"/>
    <property type="evidence" value="ECO:0007669"/>
    <property type="project" value="UniProtKB-KW"/>
</dbReference>
<evidence type="ECO:0000256" key="8">
    <source>
        <dbReference type="ARBA" id="ARBA00022670"/>
    </source>
</evidence>
<evidence type="ECO:0000313" key="13">
    <source>
        <dbReference type="Proteomes" id="UP000825258"/>
    </source>
</evidence>
<comment type="similarity">
    <text evidence="3">Belongs to the peptidase S33 family.</text>
</comment>
<keyword evidence="9 12" id="KW-0378">Hydrolase</keyword>
<sequence length="315" mass="36820">MFITFSVEAKSSIENHKIKIDTTEIVQIGGIKQFIDIKGNNKENPILLILHGGPGRSLLQFSNIFTDKLRNEFTIVNWDQRETSKTLDLNSSPNLLTVSLFQQDAVEMVKYLLKKFNRKKIFLISHSWGSVMGFYLAKNYPELISAYIPISPVVDCDESSLLSLIELKKWAKNEKMDVAIEELNTINVPFKTETYFFLFQKWLFVHNGVDGVLNEDFKKNYYKWMETWFPIWKENAKSNLFQTAPEIKCPIYFFVGKYDNQTHFKITKKYFKALNAENKKFICFKESGHTIFNTESDKVQEEIIKIKSILKLNIQ</sequence>
<keyword evidence="7" id="KW-0963">Cytoplasm</keyword>
<dbReference type="Proteomes" id="UP000825258">
    <property type="component" value="Chromosome"/>
</dbReference>
<dbReference type="PANTHER" id="PTHR43722">
    <property type="entry name" value="PROLINE IMINOPEPTIDASE"/>
    <property type="match status" value="1"/>
</dbReference>
<keyword evidence="6" id="KW-0031">Aminopeptidase</keyword>
<evidence type="ECO:0000256" key="2">
    <source>
        <dbReference type="ARBA" id="ARBA00004496"/>
    </source>
</evidence>
<proteinExistence type="inferred from homology"/>
<evidence type="ECO:0000256" key="6">
    <source>
        <dbReference type="ARBA" id="ARBA00022438"/>
    </source>
</evidence>
<comment type="subcellular location">
    <subcellularLocation>
        <location evidence="2">Cytoplasm</location>
    </subcellularLocation>
</comment>
<dbReference type="InterPro" id="IPR000073">
    <property type="entry name" value="AB_hydrolase_1"/>
</dbReference>
<evidence type="ECO:0000313" key="12">
    <source>
        <dbReference type="EMBL" id="BCY29430.1"/>
    </source>
</evidence>
<evidence type="ECO:0000256" key="7">
    <source>
        <dbReference type="ARBA" id="ARBA00022490"/>
    </source>
</evidence>
<comment type="catalytic activity">
    <reaction evidence="1">
        <text>Release of N-terminal proline from a peptide.</text>
        <dbReference type="EC" id="3.4.11.5"/>
    </reaction>
</comment>
<evidence type="ECO:0000256" key="1">
    <source>
        <dbReference type="ARBA" id="ARBA00001585"/>
    </source>
</evidence>
<dbReference type="InterPro" id="IPR002410">
    <property type="entry name" value="Peptidase_S33"/>
</dbReference>
<protein>
    <recommendedName>
        <fullName evidence="5">Proline iminopeptidase</fullName>
        <ecNumber evidence="4">3.4.11.5</ecNumber>
    </recommendedName>
    <alternativeName>
        <fullName evidence="10">Prolyl aminopeptidase</fullName>
    </alternativeName>
</protein>
<dbReference type="EC" id="3.4.11.5" evidence="4"/>
<dbReference type="PANTHER" id="PTHR43722:SF1">
    <property type="entry name" value="PROLINE IMINOPEPTIDASE"/>
    <property type="match status" value="1"/>
</dbReference>
<accession>A0ABM7S724</accession>
<gene>
    <name evidence="12" type="ORF">KK2020170_22980</name>
</gene>
<dbReference type="EMBL" id="AP024749">
    <property type="protein sequence ID" value="BCY29430.1"/>
    <property type="molecule type" value="Genomic_DNA"/>
</dbReference>
<dbReference type="SUPFAM" id="SSF53474">
    <property type="entry name" value="alpha/beta-Hydrolases"/>
    <property type="match status" value="1"/>
</dbReference>
<evidence type="ECO:0000256" key="4">
    <source>
        <dbReference type="ARBA" id="ARBA00012568"/>
    </source>
</evidence>
<evidence type="ECO:0000256" key="9">
    <source>
        <dbReference type="ARBA" id="ARBA00022801"/>
    </source>
</evidence>
<dbReference type="Gene3D" id="3.40.50.1820">
    <property type="entry name" value="alpha/beta hydrolase"/>
    <property type="match status" value="1"/>
</dbReference>
<organism evidence="12 13">
    <name type="scientific">Flavobacterium okayamense</name>
    <dbReference type="NCBI Taxonomy" id="2830782"/>
    <lineage>
        <taxon>Bacteria</taxon>
        <taxon>Pseudomonadati</taxon>
        <taxon>Bacteroidota</taxon>
        <taxon>Flavobacteriia</taxon>
        <taxon>Flavobacteriales</taxon>
        <taxon>Flavobacteriaceae</taxon>
        <taxon>Flavobacterium</taxon>
    </lineage>
</organism>
<feature type="domain" description="AB hydrolase-1" evidence="11">
    <location>
        <begin position="45"/>
        <end position="290"/>
    </location>
</feature>
<dbReference type="InterPro" id="IPR005944">
    <property type="entry name" value="Pro_iminopeptidase"/>
</dbReference>
<keyword evidence="8" id="KW-0645">Protease</keyword>
<evidence type="ECO:0000256" key="10">
    <source>
        <dbReference type="ARBA" id="ARBA00029605"/>
    </source>
</evidence>